<sequence length="90" mass="10032">MTTTTIEGKVDVNNSCKMDENLSCRVCLGDYNNTTHNPLLLPACGHTFCSFCIDQLYSQNKRPCPQCRKSNAIQRSSSLPVNYSLLSIVE</sequence>
<dbReference type="EMBL" id="JAWQEG010005862">
    <property type="protein sequence ID" value="KAK3856509.1"/>
    <property type="molecule type" value="Genomic_DNA"/>
</dbReference>
<dbReference type="PROSITE" id="PS00518">
    <property type="entry name" value="ZF_RING_1"/>
    <property type="match status" value="1"/>
</dbReference>
<dbReference type="InterPro" id="IPR013083">
    <property type="entry name" value="Znf_RING/FYVE/PHD"/>
</dbReference>
<evidence type="ECO:0000256" key="3">
    <source>
        <dbReference type="ARBA" id="ARBA00022833"/>
    </source>
</evidence>
<dbReference type="InterPro" id="IPR051435">
    <property type="entry name" value="RING_finger_E3_ubiq-ligases"/>
</dbReference>
<evidence type="ECO:0000256" key="4">
    <source>
        <dbReference type="PROSITE-ProRule" id="PRU00175"/>
    </source>
</evidence>
<dbReference type="Proteomes" id="UP001286313">
    <property type="component" value="Unassembled WGS sequence"/>
</dbReference>
<accession>A0AAE1BWH8</accession>
<dbReference type="InterPro" id="IPR001841">
    <property type="entry name" value="Znf_RING"/>
</dbReference>
<reference evidence="6" key="1">
    <citation type="submission" date="2023-10" db="EMBL/GenBank/DDBJ databases">
        <title>Genome assemblies of two species of porcelain crab, Petrolisthes cinctipes and Petrolisthes manimaculis (Anomura: Porcellanidae).</title>
        <authorList>
            <person name="Angst P."/>
        </authorList>
    </citation>
    <scope>NUCLEOTIDE SEQUENCE</scope>
    <source>
        <strain evidence="6">PB745_01</strain>
        <tissue evidence="6">Gill</tissue>
    </source>
</reference>
<dbReference type="InterPro" id="IPR017907">
    <property type="entry name" value="Znf_RING_CS"/>
</dbReference>
<dbReference type="GO" id="GO:0008270">
    <property type="term" value="F:zinc ion binding"/>
    <property type="evidence" value="ECO:0007669"/>
    <property type="project" value="UniProtKB-KW"/>
</dbReference>
<dbReference type="GO" id="GO:0016567">
    <property type="term" value="P:protein ubiquitination"/>
    <property type="evidence" value="ECO:0007669"/>
    <property type="project" value="TreeGrafter"/>
</dbReference>
<feature type="domain" description="RING-type" evidence="5">
    <location>
        <begin position="24"/>
        <end position="68"/>
    </location>
</feature>
<dbReference type="AlphaFoldDB" id="A0AAE1BWH8"/>
<evidence type="ECO:0000313" key="6">
    <source>
        <dbReference type="EMBL" id="KAK3856509.1"/>
    </source>
</evidence>
<dbReference type="PROSITE" id="PS50089">
    <property type="entry name" value="ZF_RING_2"/>
    <property type="match status" value="1"/>
</dbReference>
<evidence type="ECO:0000256" key="1">
    <source>
        <dbReference type="ARBA" id="ARBA00022723"/>
    </source>
</evidence>
<keyword evidence="1" id="KW-0479">Metal-binding</keyword>
<keyword evidence="3" id="KW-0862">Zinc</keyword>
<organism evidence="6 7">
    <name type="scientific">Petrolisthes cinctipes</name>
    <name type="common">Flat porcelain crab</name>
    <dbReference type="NCBI Taxonomy" id="88211"/>
    <lineage>
        <taxon>Eukaryota</taxon>
        <taxon>Metazoa</taxon>
        <taxon>Ecdysozoa</taxon>
        <taxon>Arthropoda</taxon>
        <taxon>Crustacea</taxon>
        <taxon>Multicrustacea</taxon>
        <taxon>Malacostraca</taxon>
        <taxon>Eumalacostraca</taxon>
        <taxon>Eucarida</taxon>
        <taxon>Decapoda</taxon>
        <taxon>Pleocyemata</taxon>
        <taxon>Anomura</taxon>
        <taxon>Galatheoidea</taxon>
        <taxon>Porcellanidae</taxon>
        <taxon>Petrolisthes</taxon>
    </lineage>
</organism>
<dbReference type="PANTHER" id="PTHR22791">
    <property type="entry name" value="RING-TYPE DOMAIN-CONTAINING PROTEIN"/>
    <property type="match status" value="1"/>
</dbReference>
<name>A0AAE1BWH8_PETCI</name>
<dbReference type="InterPro" id="IPR018957">
    <property type="entry name" value="Znf_C3HC4_RING-type"/>
</dbReference>
<keyword evidence="2 4" id="KW-0863">Zinc-finger</keyword>
<dbReference type="SUPFAM" id="SSF57850">
    <property type="entry name" value="RING/U-box"/>
    <property type="match status" value="1"/>
</dbReference>
<evidence type="ECO:0000256" key="2">
    <source>
        <dbReference type="ARBA" id="ARBA00022771"/>
    </source>
</evidence>
<dbReference type="Pfam" id="PF00097">
    <property type="entry name" value="zf-C3HC4"/>
    <property type="match status" value="1"/>
</dbReference>
<protein>
    <recommendedName>
        <fullName evidence="5">RING-type domain-containing protein</fullName>
    </recommendedName>
</protein>
<dbReference type="Gene3D" id="3.30.40.10">
    <property type="entry name" value="Zinc/RING finger domain, C3HC4 (zinc finger)"/>
    <property type="match status" value="1"/>
</dbReference>
<dbReference type="SMART" id="SM00184">
    <property type="entry name" value="RING"/>
    <property type="match status" value="1"/>
</dbReference>
<dbReference type="PANTHER" id="PTHR22791:SF6">
    <property type="entry name" value="RING-TYPE DOMAIN-CONTAINING PROTEIN"/>
    <property type="match status" value="1"/>
</dbReference>
<evidence type="ECO:0000259" key="5">
    <source>
        <dbReference type="PROSITE" id="PS50089"/>
    </source>
</evidence>
<gene>
    <name evidence="6" type="ORF">Pcinc_037174</name>
</gene>
<evidence type="ECO:0000313" key="7">
    <source>
        <dbReference type="Proteomes" id="UP001286313"/>
    </source>
</evidence>
<dbReference type="GO" id="GO:0061630">
    <property type="term" value="F:ubiquitin protein ligase activity"/>
    <property type="evidence" value="ECO:0007669"/>
    <property type="project" value="TreeGrafter"/>
</dbReference>
<feature type="non-terminal residue" evidence="6">
    <location>
        <position position="90"/>
    </location>
</feature>
<proteinExistence type="predicted"/>
<keyword evidence="7" id="KW-1185">Reference proteome</keyword>
<comment type="caution">
    <text evidence="6">The sequence shown here is derived from an EMBL/GenBank/DDBJ whole genome shotgun (WGS) entry which is preliminary data.</text>
</comment>